<dbReference type="KEGG" id="uru:DSM104443_04241"/>
<name>A0A6M4H0W6_9PROT</name>
<keyword evidence="3" id="KW-1185">Reference proteome</keyword>
<proteinExistence type="predicted"/>
<protein>
    <recommendedName>
        <fullName evidence="1">AB hydrolase-1 domain-containing protein</fullName>
    </recommendedName>
</protein>
<accession>A0A6M4H0W6</accession>
<dbReference type="InterPro" id="IPR029058">
    <property type="entry name" value="AB_hydrolase_fold"/>
</dbReference>
<dbReference type="InterPro" id="IPR000073">
    <property type="entry name" value="AB_hydrolase_1"/>
</dbReference>
<dbReference type="Proteomes" id="UP000501534">
    <property type="component" value="Chromosome"/>
</dbReference>
<sequence>MEAVRVTARDGIALEGILLKPPGPPAPLLVYFGGNAEEVTEGAAGATKFGMRALLLVNYRGYGGSQGAPSEPAIVSDALELFDWASKRSDVDASRIAVIGSSLGSGVAVQVAAQRPVKAVVLASPYDSIAEVAASHYRFFPVRWLVRNPFDSMSRAPGIRVPALIVIGAADTTIPPAHSKRLAAAWGGPHEELLLEGKGHNDLYGPEYDAAVRGFLDKHL</sequence>
<organism evidence="2 3">
    <name type="scientific">Usitatibacter rugosus</name>
    <dbReference type="NCBI Taxonomy" id="2732067"/>
    <lineage>
        <taxon>Bacteria</taxon>
        <taxon>Pseudomonadati</taxon>
        <taxon>Pseudomonadota</taxon>
        <taxon>Betaproteobacteria</taxon>
        <taxon>Nitrosomonadales</taxon>
        <taxon>Usitatibacteraceae</taxon>
        <taxon>Usitatibacter</taxon>
    </lineage>
</organism>
<evidence type="ECO:0000313" key="2">
    <source>
        <dbReference type="EMBL" id="QJR13146.1"/>
    </source>
</evidence>
<dbReference type="AlphaFoldDB" id="A0A6M4H0W6"/>
<dbReference type="Gene3D" id="3.40.50.1820">
    <property type="entry name" value="alpha/beta hydrolase"/>
    <property type="match status" value="1"/>
</dbReference>
<dbReference type="Pfam" id="PF00561">
    <property type="entry name" value="Abhydrolase_1"/>
    <property type="match status" value="1"/>
</dbReference>
<feature type="domain" description="AB hydrolase-1" evidence="1">
    <location>
        <begin position="55"/>
        <end position="145"/>
    </location>
</feature>
<dbReference type="SUPFAM" id="SSF53474">
    <property type="entry name" value="alpha/beta-Hydrolases"/>
    <property type="match status" value="1"/>
</dbReference>
<gene>
    <name evidence="2" type="ORF">DSM104443_04241</name>
</gene>
<reference evidence="2 3" key="1">
    <citation type="submission" date="2020-04" db="EMBL/GenBank/DDBJ databases">
        <title>Usitatibacter rugosus gen. nov., sp. nov. and Usitatibacter palustris sp. nov., novel members of Usitatibacteraceae fam. nov. within the order Nitrosomonadales isolated from soil.</title>
        <authorList>
            <person name="Huber K.J."/>
            <person name="Neumann-Schaal M."/>
            <person name="Geppert A."/>
            <person name="Luckner M."/>
            <person name="Wanner G."/>
            <person name="Overmann J."/>
        </authorList>
    </citation>
    <scope>NUCLEOTIDE SEQUENCE [LARGE SCALE GENOMIC DNA]</scope>
    <source>
        <strain evidence="2 3">0125_3</strain>
    </source>
</reference>
<dbReference type="PANTHER" id="PTHR12277">
    <property type="entry name" value="ALPHA/BETA HYDROLASE DOMAIN-CONTAINING PROTEIN"/>
    <property type="match status" value="1"/>
</dbReference>
<evidence type="ECO:0000313" key="3">
    <source>
        <dbReference type="Proteomes" id="UP000501534"/>
    </source>
</evidence>
<evidence type="ECO:0000259" key="1">
    <source>
        <dbReference type="Pfam" id="PF00561"/>
    </source>
</evidence>
<dbReference type="EMBL" id="CP053069">
    <property type="protein sequence ID" value="QJR13146.1"/>
    <property type="molecule type" value="Genomic_DNA"/>
</dbReference>